<evidence type="ECO:0000313" key="2">
    <source>
        <dbReference type="EMBL" id="VUZ56573.1"/>
    </source>
</evidence>
<proteinExistence type="predicted"/>
<sequence>MSSSRNSKEIPITEHYQTEDDVPMMLPQLLSLHKSPTSSAWHQKSTLMTSLIKTLSLIASQIRMRNVCNNCSHKSN</sequence>
<accession>A0A564YSA0</accession>
<dbReference type="EMBL" id="CABIJS010000345">
    <property type="protein sequence ID" value="VUZ50152.1"/>
    <property type="molecule type" value="Genomic_DNA"/>
</dbReference>
<dbReference type="EMBL" id="CABIJS010000706">
    <property type="protein sequence ID" value="VUZ56573.1"/>
    <property type="molecule type" value="Genomic_DNA"/>
</dbReference>
<evidence type="ECO:0000313" key="1">
    <source>
        <dbReference type="EMBL" id="VUZ50152.1"/>
    </source>
</evidence>
<protein>
    <submittedName>
        <fullName evidence="1">Uncharacterized protein</fullName>
    </submittedName>
</protein>
<keyword evidence="4" id="KW-1185">Reference proteome</keyword>
<evidence type="ECO:0000313" key="3">
    <source>
        <dbReference type="EMBL" id="VUZ56574.1"/>
    </source>
</evidence>
<reference evidence="1 4" key="1">
    <citation type="submission" date="2019-07" db="EMBL/GenBank/DDBJ databases">
        <authorList>
            <person name="Jastrzebski P J."/>
            <person name="Paukszto L."/>
            <person name="Jastrzebski P J."/>
        </authorList>
    </citation>
    <scope>NUCLEOTIDE SEQUENCE [LARGE SCALE GENOMIC DNA]</scope>
    <source>
        <strain evidence="1 4">WMS-il1</strain>
    </source>
</reference>
<organism evidence="1 4">
    <name type="scientific">Hymenolepis diminuta</name>
    <name type="common">Rat tapeworm</name>
    <dbReference type="NCBI Taxonomy" id="6216"/>
    <lineage>
        <taxon>Eukaryota</taxon>
        <taxon>Metazoa</taxon>
        <taxon>Spiralia</taxon>
        <taxon>Lophotrochozoa</taxon>
        <taxon>Platyhelminthes</taxon>
        <taxon>Cestoda</taxon>
        <taxon>Eucestoda</taxon>
        <taxon>Cyclophyllidea</taxon>
        <taxon>Hymenolepididae</taxon>
        <taxon>Hymenolepis</taxon>
    </lineage>
</organism>
<dbReference type="AlphaFoldDB" id="A0A564YSA0"/>
<name>A0A564YSA0_HYMDI</name>
<evidence type="ECO:0000313" key="4">
    <source>
        <dbReference type="Proteomes" id="UP000321570"/>
    </source>
</evidence>
<dbReference type="EMBL" id="CABIJS010000706">
    <property type="protein sequence ID" value="VUZ56574.1"/>
    <property type="molecule type" value="Genomic_DNA"/>
</dbReference>
<gene>
    <name evidence="3" type="ORF">WMSIL1_LOCUS14161</name>
    <name evidence="2" type="ORF">WMSIL1_LOCUS14165</name>
    <name evidence="1" type="ORF">WMSIL1_LOCUS9107</name>
</gene>
<dbReference type="Proteomes" id="UP000321570">
    <property type="component" value="Unassembled WGS sequence"/>
</dbReference>